<sequence length="102" mass="11404">MLDKDIKGSIICTASVFATIGTDKYIDYTMSKHAVLGLMRSASRQLVAHGIRVNFVSPAAVATPMVRNTFGRSEEEIERMFEPSSRLKGVLKAKHWLMLWCS</sequence>
<dbReference type="InterPro" id="IPR036291">
    <property type="entry name" value="NAD(P)-bd_dom_sf"/>
</dbReference>
<name>A0A059CYU5_EUCGR</name>
<proteinExistence type="inferred from homology"/>
<dbReference type="InterPro" id="IPR020904">
    <property type="entry name" value="Sc_DH/Rdtase_CS"/>
</dbReference>
<dbReference type="InParanoid" id="A0A059CYU5"/>
<protein>
    <submittedName>
        <fullName evidence="2">Uncharacterized protein</fullName>
    </submittedName>
</protein>
<evidence type="ECO:0000313" key="2">
    <source>
        <dbReference type="EMBL" id="KCW83507.1"/>
    </source>
</evidence>
<dbReference type="Gramene" id="KCW83507">
    <property type="protein sequence ID" value="KCW83507"/>
    <property type="gene ID" value="EUGRSUZ_B00414"/>
</dbReference>
<dbReference type="EMBL" id="KK198754">
    <property type="protein sequence ID" value="KCW83507.1"/>
    <property type="molecule type" value="Genomic_DNA"/>
</dbReference>
<comment type="similarity">
    <text evidence="1">Belongs to the short-chain dehydrogenases/reductases (SDR) family.</text>
</comment>
<evidence type="ECO:0000256" key="1">
    <source>
        <dbReference type="ARBA" id="ARBA00006484"/>
    </source>
</evidence>
<accession>A0A059CYU5</accession>
<dbReference type="PRINTS" id="PR00081">
    <property type="entry name" value="GDHRDH"/>
</dbReference>
<dbReference type="PANTHER" id="PTHR42820">
    <property type="entry name" value="SHORT-CHAIN DEHYDROGENASE REDUCTASE"/>
    <property type="match status" value="1"/>
</dbReference>
<dbReference type="PROSITE" id="PS00061">
    <property type="entry name" value="ADH_SHORT"/>
    <property type="match status" value="1"/>
</dbReference>
<gene>
    <name evidence="2" type="ORF">EUGRSUZ_B00414</name>
</gene>
<organism evidence="2">
    <name type="scientific">Eucalyptus grandis</name>
    <name type="common">Flooded gum</name>
    <dbReference type="NCBI Taxonomy" id="71139"/>
    <lineage>
        <taxon>Eukaryota</taxon>
        <taxon>Viridiplantae</taxon>
        <taxon>Streptophyta</taxon>
        <taxon>Embryophyta</taxon>
        <taxon>Tracheophyta</taxon>
        <taxon>Spermatophyta</taxon>
        <taxon>Magnoliopsida</taxon>
        <taxon>eudicotyledons</taxon>
        <taxon>Gunneridae</taxon>
        <taxon>Pentapetalae</taxon>
        <taxon>rosids</taxon>
        <taxon>malvids</taxon>
        <taxon>Myrtales</taxon>
        <taxon>Myrtaceae</taxon>
        <taxon>Myrtoideae</taxon>
        <taxon>Eucalypteae</taxon>
        <taxon>Eucalyptus</taxon>
    </lineage>
</organism>
<dbReference type="OMA" id="MVRNTFG"/>
<dbReference type="Pfam" id="PF13561">
    <property type="entry name" value="adh_short_C2"/>
    <property type="match status" value="1"/>
</dbReference>
<dbReference type="PANTHER" id="PTHR42820:SF13">
    <property type="entry name" value="(-)-ISOPIPERITENOL_(-)-CARVEOL DEHYDROGENASE, MITOCHONDRIAL-LIKE"/>
    <property type="match status" value="1"/>
</dbReference>
<dbReference type="AlphaFoldDB" id="A0A059CYU5"/>
<dbReference type="STRING" id="71139.A0A059CYU5"/>
<dbReference type="SUPFAM" id="SSF51735">
    <property type="entry name" value="NAD(P)-binding Rossmann-fold domains"/>
    <property type="match status" value="1"/>
</dbReference>
<reference evidence="2" key="1">
    <citation type="submission" date="2013-07" db="EMBL/GenBank/DDBJ databases">
        <title>The genome of Eucalyptus grandis.</title>
        <authorList>
            <person name="Schmutz J."/>
            <person name="Hayes R."/>
            <person name="Myburg A."/>
            <person name="Tuskan G."/>
            <person name="Grattapaglia D."/>
            <person name="Rokhsar D.S."/>
        </authorList>
    </citation>
    <scope>NUCLEOTIDE SEQUENCE</scope>
    <source>
        <tissue evidence="2">Leaf extractions</tissue>
    </source>
</reference>
<dbReference type="Gene3D" id="3.40.50.720">
    <property type="entry name" value="NAD(P)-binding Rossmann-like Domain"/>
    <property type="match status" value="1"/>
</dbReference>
<dbReference type="InterPro" id="IPR002347">
    <property type="entry name" value="SDR_fam"/>
</dbReference>